<dbReference type="STRING" id="314230.DSM3645_19703"/>
<keyword evidence="2" id="KW-0732">Signal</keyword>
<evidence type="ECO:0000313" key="5">
    <source>
        <dbReference type="Proteomes" id="UP000004358"/>
    </source>
</evidence>
<dbReference type="InterPro" id="IPR001478">
    <property type="entry name" value="PDZ"/>
</dbReference>
<dbReference type="InterPro" id="IPR036034">
    <property type="entry name" value="PDZ_sf"/>
</dbReference>
<dbReference type="InterPro" id="IPR004387">
    <property type="entry name" value="Pept_M50_Zn"/>
</dbReference>
<organism evidence="4 5">
    <name type="scientific">Blastopirellula marina DSM 3645</name>
    <dbReference type="NCBI Taxonomy" id="314230"/>
    <lineage>
        <taxon>Bacteria</taxon>
        <taxon>Pseudomonadati</taxon>
        <taxon>Planctomycetota</taxon>
        <taxon>Planctomycetia</taxon>
        <taxon>Pirellulales</taxon>
        <taxon>Pirellulaceae</taxon>
        <taxon>Blastopirellula</taxon>
    </lineage>
</organism>
<feature type="chain" id="PRO_5002664885" evidence="2">
    <location>
        <begin position="26"/>
        <end position="450"/>
    </location>
</feature>
<comment type="caution">
    <text evidence="4">The sequence shown here is derived from an EMBL/GenBank/DDBJ whole genome shotgun (WGS) entry which is preliminary data.</text>
</comment>
<comment type="cofactor">
    <cofactor evidence="1">
        <name>Zn(2+)</name>
        <dbReference type="ChEBI" id="CHEBI:29105"/>
    </cofactor>
</comment>
<name>A3ZTJ2_9BACT</name>
<reference evidence="4 5" key="1">
    <citation type="submission" date="2006-02" db="EMBL/GenBank/DDBJ databases">
        <authorList>
            <person name="Amann R."/>
            <person name="Ferriera S."/>
            <person name="Johnson J."/>
            <person name="Kravitz S."/>
            <person name="Halpern A."/>
            <person name="Remington K."/>
            <person name="Beeson K."/>
            <person name="Tran B."/>
            <person name="Rogers Y.-H."/>
            <person name="Friedman R."/>
            <person name="Venter J.C."/>
        </authorList>
    </citation>
    <scope>NUCLEOTIDE SEQUENCE [LARGE SCALE GENOMIC DNA]</scope>
    <source>
        <strain evidence="4 5">DSM 3645</strain>
    </source>
</reference>
<dbReference type="eggNOG" id="COG0750">
    <property type="taxonomic scope" value="Bacteria"/>
</dbReference>
<protein>
    <submittedName>
        <fullName evidence="4">Probable MucD-putative a secreted serine proteinase</fullName>
    </submittedName>
</protein>
<proteinExistence type="predicted"/>
<dbReference type="SUPFAM" id="SSF52833">
    <property type="entry name" value="Thioredoxin-like"/>
    <property type="match status" value="1"/>
</dbReference>
<dbReference type="PROSITE" id="PS50106">
    <property type="entry name" value="PDZ"/>
    <property type="match status" value="1"/>
</dbReference>
<dbReference type="AlphaFoldDB" id="A3ZTJ2"/>
<dbReference type="GO" id="GO:0016020">
    <property type="term" value="C:membrane"/>
    <property type="evidence" value="ECO:0007669"/>
    <property type="project" value="InterPro"/>
</dbReference>
<dbReference type="Pfam" id="PF13899">
    <property type="entry name" value="Thioredoxin_7"/>
    <property type="match status" value="1"/>
</dbReference>
<dbReference type="NCBIfam" id="NF041199">
    <property type="entry name" value="trx7_PDZ_seleno"/>
    <property type="match status" value="1"/>
</dbReference>
<gene>
    <name evidence="4" type="ORF">DSM3645_19703</name>
</gene>
<accession>A3ZTJ2</accession>
<dbReference type="GO" id="GO:0004222">
    <property type="term" value="F:metalloendopeptidase activity"/>
    <property type="evidence" value="ECO:0007669"/>
    <property type="project" value="InterPro"/>
</dbReference>
<evidence type="ECO:0000313" key="4">
    <source>
        <dbReference type="EMBL" id="EAQ80255.1"/>
    </source>
</evidence>
<evidence type="ECO:0000259" key="3">
    <source>
        <dbReference type="PROSITE" id="PS50106"/>
    </source>
</evidence>
<dbReference type="InterPro" id="IPR036249">
    <property type="entry name" value="Thioredoxin-like_sf"/>
</dbReference>
<dbReference type="GO" id="GO:0006508">
    <property type="term" value="P:proteolysis"/>
    <property type="evidence" value="ECO:0007669"/>
    <property type="project" value="InterPro"/>
</dbReference>
<sequence length="450" mass="50279">MRNGIVPVRRARLALFVLLSLGSFAAAQNKDRETKVRNDRRDILADGTWHYNDLTGATAAAKSSGKPILVIFRCIPCEACAQLDEKIIERDSAVRRIMQEYECARIVRMNGVDLAKFQFDYDQSFAAFLMNADGTIYGRYGTRSHQTEEEGDVAIEGLAATLEKGLILHQIYPLNKDQFVAKTKGDKPPVSTAEKFPHLKKRDFGEELDYDGQVVKSCIHCHQVGESYRVTYRLEGQAIPQKILFPYPHPKILGLIMDPKTAATVTEVTPDSPAAKAGFLAGDEILSLNGQPMVSMADIQWTLHHLQEEKSLDVTLRRGELMIKMDFPLPEDWKEQGDISWRVTSWDLSRQVLGGMRLKDLEPSDRKALGLADDQLGLKVRHVGKYGDHRGALKAGVQVGDVITWIAGVDKNLDESSLLARLANATKPGQEVEVTLLRNGQSQRTKIRMQ</sequence>
<dbReference type="SMART" id="SM00228">
    <property type="entry name" value="PDZ"/>
    <property type="match status" value="2"/>
</dbReference>
<evidence type="ECO:0000256" key="1">
    <source>
        <dbReference type="ARBA" id="ARBA00001947"/>
    </source>
</evidence>
<dbReference type="Gene3D" id="2.30.42.10">
    <property type="match status" value="2"/>
</dbReference>
<dbReference type="Pfam" id="PF13180">
    <property type="entry name" value="PDZ_2"/>
    <property type="match status" value="1"/>
</dbReference>
<evidence type="ECO:0000256" key="2">
    <source>
        <dbReference type="SAM" id="SignalP"/>
    </source>
</evidence>
<dbReference type="RefSeq" id="WP_002651838.1">
    <property type="nucleotide sequence ID" value="NZ_CH672376.1"/>
</dbReference>
<feature type="signal peptide" evidence="2">
    <location>
        <begin position="1"/>
        <end position="25"/>
    </location>
</feature>
<dbReference type="EMBL" id="AANZ01000010">
    <property type="protein sequence ID" value="EAQ80255.1"/>
    <property type="molecule type" value="Genomic_DNA"/>
</dbReference>
<dbReference type="PANTHER" id="PTHR42837">
    <property type="entry name" value="REGULATOR OF SIGMA-E PROTEASE RSEP"/>
    <property type="match status" value="1"/>
</dbReference>
<dbReference type="SUPFAM" id="SSF50156">
    <property type="entry name" value="PDZ domain-like"/>
    <property type="match status" value="2"/>
</dbReference>
<dbReference type="PANTHER" id="PTHR42837:SF2">
    <property type="entry name" value="MEMBRANE METALLOPROTEASE ARASP2, CHLOROPLASTIC-RELATED"/>
    <property type="match status" value="1"/>
</dbReference>
<dbReference type="Proteomes" id="UP000004358">
    <property type="component" value="Unassembled WGS sequence"/>
</dbReference>
<feature type="domain" description="PDZ" evidence="3">
    <location>
        <begin position="253"/>
        <end position="318"/>
    </location>
</feature>
<dbReference type="OrthoDB" id="259755at2"/>
<dbReference type="HOGENOM" id="CLU_610919_0_0_0"/>
<dbReference type="Gene3D" id="3.40.30.10">
    <property type="entry name" value="Glutaredoxin"/>
    <property type="match status" value="1"/>
</dbReference>
<dbReference type="eggNOG" id="COG0265">
    <property type="taxonomic scope" value="Bacteria"/>
</dbReference>